<evidence type="ECO:0000256" key="1">
    <source>
        <dbReference type="SAM" id="MobiDB-lite"/>
    </source>
</evidence>
<protein>
    <submittedName>
        <fullName evidence="2">Argonaute 5</fullName>
    </submittedName>
</protein>
<feature type="compositionally biased region" description="Gly residues" evidence="1">
    <location>
        <begin position="94"/>
        <end position="103"/>
    </location>
</feature>
<feature type="compositionally biased region" description="Gly residues" evidence="1">
    <location>
        <begin position="17"/>
        <end position="86"/>
    </location>
</feature>
<gene>
    <name evidence="2" type="ORF">FLONG3_7351</name>
</gene>
<dbReference type="Proteomes" id="UP000266234">
    <property type="component" value="Unassembled WGS sequence"/>
</dbReference>
<sequence>MADRGDRGGRGGRGRGGRGGGYQDGRGGGRGGGYQDGRGGGRGGGDGRGGRGDGGYRGGRGRGEGGCGDFRGDFRGGFSGPRGGRGGYDRGRGGFRGGRGGGAPSNEPPFFRVESGIPQPDPAITKLEDEVVKNQNSSLTQLTANMSQMGIEEKQDMGKFPPRPAFGNKGRPVTLWANYYHVDTKTPIIYKYTISIKEIMTESEAQADEPAAAAAAPPKG</sequence>
<proteinExistence type="predicted"/>
<dbReference type="STRING" id="694270.A0A395SF34"/>
<feature type="non-terminal residue" evidence="2">
    <location>
        <position position="220"/>
    </location>
</feature>
<accession>A0A395SF34</accession>
<evidence type="ECO:0000313" key="3">
    <source>
        <dbReference type="Proteomes" id="UP000266234"/>
    </source>
</evidence>
<dbReference type="EMBL" id="PXOG01000168">
    <property type="protein sequence ID" value="RGP70672.1"/>
    <property type="molecule type" value="Genomic_DNA"/>
</dbReference>
<keyword evidence="3" id="KW-1185">Reference proteome</keyword>
<evidence type="ECO:0000313" key="2">
    <source>
        <dbReference type="EMBL" id="RGP70672.1"/>
    </source>
</evidence>
<dbReference type="AlphaFoldDB" id="A0A395SF34"/>
<name>A0A395SF34_9HYPO</name>
<comment type="caution">
    <text evidence="2">The sequence shown here is derived from an EMBL/GenBank/DDBJ whole genome shotgun (WGS) entry which is preliminary data.</text>
</comment>
<feature type="region of interest" description="Disordered" evidence="1">
    <location>
        <begin position="1"/>
        <end position="118"/>
    </location>
</feature>
<dbReference type="OrthoDB" id="10252740at2759"/>
<reference evidence="2 3" key="1">
    <citation type="journal article" date="2018" name="PLoS Pathog.">
        <title>Evolution of structural diversity of trichothecenes, a family of toxins produced by plant pathogenic and entomopathogenic fungi.</title>
        <authorList>
            <person name="Proctor R.H."/>
            <person name="McCormick S.P."/>
            <person name="Kim H.S."/>
            <person name="Cardoza R.E."/>
            <person name="Stanley A.M."/>
            <person name="Lindo L."/>
            <person name="Kelly A."/>
            <person name="Brown D.W."/>
            <person name="Lee T."/>
            <person name="Vaughan M.M."/>
            <person name="Alexander N.J."/>
            <person name="Busman M."/>
            <person name="Gutierrez S."/>
        </authorList>
    </citation>
    <scope>NUCLEOTIDE SEQUENCE [LARGE SCALE GENOMIC DNA]</scope>
    <source>
        <strain evidence="2 3">NRRL 20695</strain>
    </source>
</reference>
<organism evidence="2 3">
    <name type="scientific">Fusarium longipes</name>
    <dbReference type="NCBI Taxonomy" id="694270"/>
    <lineage>
        <taxon>Eukaryota</taxon>
        <taxon>Fungi</taxon>
        <taxon>Dikarya</taxon>
        <taxon>Ascomycota</taxon>
        <taxon>Pezizomycotina</taxon>
        <taxon>Sordariomycetes</taxon>
        <taxon>Hypocreomycetidae</taxon>
        <taxon>Hypocreales</taxon>
        <taxon>Nectriaceae</taxon>
        <taxon>Fusarium</taxon>
    </lineage>
</organism>